<protein>
    <submittedName>
        <fullName evidence="2">9688_t:CDS:1</fullName>
    </submittedName>
</protein>
<gene>
    <name evidence="2" type="ORF">GMARGA_LOCUS27252</name>
</gene>
<reference evidence="2 3" key="1">
    <citation type="submission" date="2021-06" db="EMBL/GenBank/DDBJ databases">
        <authorList>
            <person name="Kallberg Y."/>
            <person name="Tangrot J."/>
            <person name="Rosling A."/>
        </authorList>
    </citation>
    <scope>NUCLEOTIDE SEQUENCE [LARGE SCALE GENOMIC DNA]</scope>
    <source>
        <strain evidence="2 3">120-4 pot B 10/14</strain>
    </source>
</reference>
<feature type="region of interest" description="Disordered" evidence="1">
    <location>
        <begin position="245"/>
        <end position="270"/>
    </location>
</feature>
<comment type="caution">
    <text evidence="2">The sequence shown here is derived from an EMBL/GenBank/DDBJ whole genome shotgun (WGS) entry which is preliminary data.</text>
</comment>
<evidence type="ECO:0000313" key="2">
    <source>
        <dbReference type="EMBL" id="CAG8819229.1"/>
    </source>
</evidence>
<accession>A0ABN7W760</accession>
<keyword evidence="3" id="KW-1185">Reference proteome</keyword>
<dbReference type="Proteomes" id="UP000789901">
    <property type="component" value="Unassembled WGS sequence"/>
</dbReference>
<sequence>FIKKGKPVNEGSYVCEVLAPLLNIVMSDLPGNSAIWDIWGEEGSLASTIRKGSRKFARKPDYMAVVQLKKGAELEIVYLETGRPNSSQDKRQRDHKKLIRFSKDSIDTTRKISKLKRVFNLSPKRQILSIFAINIAGDVMELYAMRRESGIYKYCLIEEAPIPLHKTSPNAIYPLIHALMTLRTAVTCTIYKILHNSDSGDSEYSSGEMTDLSLVNQCKAPCMINSSSVKEDIVHDVFDFTITSSKQGSESHENRSENMSSPPQNKSEKNHTTEILLTPVSENHVSGNNDKRFYNYTFGIKK</sequence>
<organism evidence="2 3">
    <name type="scientific">Gigaspora margarita</name>
    <dbReference type="NCBI Taxonomy" id="4874"/>
    <lineage>
        <taxon>Eukaryota</taxon>
        <taxon>Fungi</taxon>
        <taxon>Fungi incertae sedis</taxon>
        <taxon>Mucoromycota</taxon>
        <taxon>Glomeromycotina</taxon>
        <taxon>Glomeromycetes</taxon>
        <taxon>Diversisporales</taxon>
        <taxon>Gigasporaceae</taxon>
        <taxon>Gigaspora</taxon>
    </lineage>
</organism>
<feature type="non-terminal residue" evidence="2">
    <location>
        <position position="1"/>
    </location>
</feature>
<proteinExistence type="predicted"/>
<dbReference type="EMBL" id="CAJVQB010033079">
    <property type="protein sequence ID" value="CAG8819229.1"/>
    <property type="molecule type" value="Genomic_DNA"/>
</dbReference>
<name>A0ABN7W760_GIGMA</name>
<evidence type="ECO:0000313" key="3">
    <source>
        <dbReference type="Proteomes" id="UP000789901"/>
    </source>
</evidence>
<evidence type="ECO:0000256" key="1">
    <source>
        <dbReference type="SAM" id="MobiDB-lite"/>
    </source>
</evidence>